<feature type="compositionally biased region" description="Basic and acidic residues" evidence="2">
    <location>
        <begin position="452"/>
        <end position="464"/>
    </location>
</feature>
<feature type="region of interest" description="Disordered" evidence="2">
    <location>
        <begin position="438"/>
        <end position="464"/>
    </location>
</feature>
<dbReference type="Proteomes" id="UP000612893">
    <property type="component" value="Unassembled WGS sequence"/>
</dbReference>
<evidence type="ECO:0000256" key="2">
    <source>
        <dbReference type="SAM" id="MobiDB-lite"/>
    </source>
</evidence>
<evidence type="ECO:0000313" key="3">
    <source>
        <dbReference type="EMBL" id="MBJ7596755.1"/>
    </source>
</evidence>
<accession>A0A934K1E8</accession>
<feature type="coiled-coil region" evidence="1">
    <location>
        <begin position="124"/>
        <end position="151"/>
    </location>
</feature>
<gene>
    <name evidence="3" type="ORF">JF922_01525</name>
</gene>
<protein>
    <submittedName>
        <fullName evidence="3">Uncharacterized protein</fullName>
    </submittedName>
</protein>
<evidence type="ECO:0000256" key="1">
    <source>
        <dbReference type="SAM" id="Coils"/>
    </source>
</evidence>
<dbReference type="EMBL" id="JAEKNR010000022">
    <property type="protein sequence ID" value="MBJ7596755.1"/>
    <property type="molecule type" value="Genomic_DNA"/>
</dbReference>
<keyword evidence="4" id="KW-1185">Reference proteome</keyword>
<evidence type="ECO:0000313" key="4">
    <source>
        <dbReference type="Proteomes" id="UP000612893"/>
    </source>
</evidence>
<comment type="caution">
    <text evidence="3">The sequence shown here is derived from an EMBL/GenBank/DDBJ whole genome shotgun (WGS) entry which is preliminary data.</text>
</comment>
<keyword evidence="1" id="KW-0175">Coiled coil</keyword>
<proteinExistence type="predicted"/>
<dbReference type="RefSeq" id="WP_338198586.1">
    <property type="nucleotide sequence ID" value="NZ_JAEKNR010000022.1"/>
</dbReference>
<dbReference type="AlphaFoldDB" id="A0A934K1E8"/>
<reference evidence="3" key="1">
    <citation type="submission" date="2020-10" db="EMBL/GenBank/DDBJ databases">
        <title>Ca. Dormibacterota MAGs.</title>
        <authorList>
            <person name="Montgomery K."/>
        </authorList>
    </citation>
    <scope>NUCLEOTIDE SEQUENCE [LARGE SCALE GENOMIC DNA]</scope>
    <source>
        <strain evidence="3">SC8812_S17_10</strain>
    </source>
</reference>
<organism evidence="3 4">
    <name type="scientific">Candidatus Nephthysia bennettiae</name>
    <dbReference type="NCBI Taxonomy" id="3127016"/>
    <lineage>
        <taxon>Bacteria</taxon>
        <taxon>Bacillati</taxon>
        <taxon>Candidatus Dormiibacterota</taxon>
        <taxon>Candidatus Dormibacteria</taxon>
        <taxon>Candidatus Dormibacterales</taxon>
        <taxon>Candidatus Dormibacteraceae</taxon>
        <taxon>Candidatus Nephthysia</taxon>
    </lineage>
</organism>
<name>A0A934K1E8_9BACT</name>
<sequence>MTDPVRPQLSADGRWWWDGQRWMAAESADGLWRWDGNEWWTSISISQEDPAELANSLDRLAEDQYCQAGMILARRRREWRTPDDLAPLVDEAHVMLQRLDTVDSRLAVIEGQLNQGTPSLVGWLSGAAGERRGLRAERDRLNERLRSAAVEIGERAKRPTTKEADDILSVADRIRTLGIALSSAIAAVMSARRDHDDQVKDAEAELRRADEGRLEALRTAEEDIARASAAQREAVEATREELAGASLGEPGAEVASFDHIRLTERWLETADGKGSAEGAQAQVATAPVLWNAHQPLLTRLLEVDSSGARAFHAAESSGSNDLFVLVVTDLVKSVVACPAGQEEAALEFGQTVRTVSARLVETRPERDRRLAAIRSELRSRQTDRTAVEQARARLMAVENDRTLLGTIRAAGRRLEEVRADDTAVQEAQQEADRLIQQIAKPPEPLSVAPGFEGERVDEPAEDSR</sequence>
<feature type="coiled-coil region" evidence="1">
    <location>
        <begin position="192"/>
        <end position="240"/>
    </location>
</feature>